<dbReference type="OrthoDB" id="74807at2759"/>
<protein>
    <recommendedName>
        <fullName evidence="7">HIT-type domain-containing protein</fullName>
    </recommendedName>
</protein>
<proteinExistence type="predicted"/>
<evidence type="ECO:0000313" key="8">
    <source>
        <dbReference type="EMBL" id="ODV86590.1"/>
    </source>
</evidence>
<feature type="region of interest" description="Disordered" evidence="6">
    <location>
        <begin position="27"/>
        <end position="48"/>
    </location>
</feature>
<name>A0A1E4T4A9_9ASCO</name>
<keyword evidence="3" id="KW-0862">Zinc</keyword>
<dbReference type="CDD" id="cd21437">
    <property type="entry name" value="zf-HIT_ZNHIT1_like"/>
    <property type="match status" value="1"/>
</dbReference>
<dbReference type="GO" id="GO:0006338">
    <property type="term" value="P:chromatin remodeling"/>
    <property type="evidence" value="ECO:0007669"/>
    <property type="project" value="InterPro"/>
</dbReference>
<dbReference type="GO" id="GO:0008270">
    <property type="term" value="F:zinc ion binding"/>
    <property type="evidence" value="ECO:0007669"/>
    <property type="project" value="UniProtKB-UniRule"/>
</dbReference>
<dbReference type="InterPro" id="IPR007529">
    <property type="entry name" value="Znf_HIT"/>
</dbReference>
<evidence type="ECO:0000259" key="7">
    <source>
        <dbReference type="PROSITE" id="PS51083"/>
    </source>
</evidence>
<feature type="compositionally biased region" description="Polar residues" evidence="6">
    <location>
        <begin position="27"/>
        <end position="36"/>
    </location>
</feature>
<evidence type="ECO:0000256" key="4">
    <source>
        <dbReference type="PROSITE-ProRule" id="PRU00453"/>
    </source>
</evidence>
<organism evidence="8 9">
    <name type="scientific">[Candida] arabinofermentans NRRL YB-2248</name>
    <dbReference type="NCBI Taxonomy" id="983967"/>
    <lineage>
        <taxon>Eukaryota</taxon>
        <taxon>Fungi</taxon>
        <taxon>Dikarya</taxon>
        <taxon>Ascomycota</taxon>
        <taxon>Saccharomycotina</taxon>
        <taxon>Pichiomycetes</taxon>
        <taxon>Pichiales</taxon>
        <taxon>Pichiaceae</taxon>
        <taxon>Ogataea</taxon>
        <taxon>Ogataea/Candida clade</taxon>
    </lineage>
</organism>
<dbReference type="AlphaFoldDB" id="A0A1E4T4A9"/>
<dbReference type="Proteomes" id="UP000094801">
    <property type="component" value="Unassembled WGS sequence"/>
</dbReference>
<gene>
    <name evidence="8" type="ORF">CANARDRAFT_195524</name>
</gene>
<dbReference type="InterPro" id="IPR039723">
    <property type="entry name" value="Vps71/ZNHIT1"/>
</dbReference>
<evidence type="ECO:0000256" key="2">
    <source>
        <dbReference type="ARBA" id="ARBA00022771"/>
    </source>
</evidence>
<sequence length="202" mass="23264">MHTVEEIVKGRNPNQYFSSIYQYATPTSITNVDPTSGSGGQRTSGAKRKRINYNISALQQSNEQQQQQMQVNQAEHRKAMKRFEELNSENYNDHSKFEIPKTFHSLTPTQAKKLTTSRSTKPSVAVRRILNSKKNWSNYLDEIDKSELRYYNKLEVKPDTFRARKLCTICGNTSFSSCIKCSARVCCLKCQVTHNETRCSNY</sequence>
<evidence type="ECO:0000256" key="5">
    <source>
        <dbReference type="SAM" id="Coils"/>
    </source>
</evidence>
<evidence type="ECO:0000313" key="9">
    <source>
        <dbReference type="Proteomes" id="UP000094801"/>
    </source>
</evidence>
<accession>A0A1E4T4A9</accession>
<dbReference type="PANTHER" id="PTHR13093">
    <property type="entry name" value="ZINC FINGER HIT DOMAIN CONTAINING PROTEIN 1"/>
    <property type="match status" value="1"/>
</dbReference>
<keyword evidence="2 4" id="KW-0863">Zinc-finger</keyword>
<dbReference type="PROSITE" id="PS51083">
    <property type="entry name" value="ZF_HIT"/>
    <property type="match status" value="1"/>
</dbReference>
<feature type="domain" description="HIT-type" evidence="7">
    <location>
        <begin position="167"/>
        <end position="199"/>
    </location>
</feature>
<reference evidence="9" key="1">
    <citation type="submission" date="2016-04" db="EMBL/GenBank/DDBJ databases">
        <title>Comparative genomics of biotechnologically important yeasts.</title>
        <authorList>
            <consortium name="DOE Joint Genome Institute"/>
            <person name="Riley R."/>
            <person name="Haridas S."/>
            <person name="Wolfe K.H."/>
            <person name="Lopes M.R."/>
            <person name="Hittinger C.T."/>
            <person name="Goker M."/>
            <person name="Salamov A."/>
            <person name="Wisecaver J."/>
            <person name="Long T.M."/>
            <person name="Aerts A.L."/>
            <person name="Barry K."/>
            <person name="Choi C."/>
            <person name="Clum A."/>
            <person name="Coughlan A.Y."/>
            <person name="Deshpande S."/>
            <person name="Douglass A.P."/>
            <person name="Hanson S.J."/>
            <person name="Klenk H.-P."/>
            <person name="Labutti K."/>
            <person name="Lapidus A."/>
            <person name="Lindquist E."/>
            <person name="Lipzen A."/>
            <person name="Meier-Kolthoff J.P."/>
            <person name="Ohm R.A."/>
            <person name="Otillar R.P."/>
            <person name="Pangilinan J."/>
            <person name="Peng Y."/>
            <person name="Rokas A."/>
            <person name="Rosa C.A."/>
            <person name="Scheuner C."/>
            <person name="Sibirny A.A."/>
            <person name="Slot J.C."/>
            <person name="Stielow J.B."/>
            <person name="Sun H."/>
            <person name="Kurtzman C.P."/>
            <person name="Blackwell M."/>
            <person name="Grigoriev I.V."/>
            <person name="Jeffries T.W."/>
        </authorList>
    </citation>
    <scope>NUCLEOTIDE SEQUENCE [LARGE SCALE GENOMIC DNA]</scope>
    <source>
        <strain evidence="9">NRRL YB-2248</strain>
    </source>
</reference>
<evidence type="ECO:0000256" key="3">
    <source>
        <dbReference type="ARBA" id="ARBA00022833"/>
    </source>
</evidence>
<keyword evidence="5" id="KW-0175">Coiled coil</keyword>
<keyword evidence="9" id="KW-1185">Reference proteome</keyword>
<dbReference type="GO" id="GO:0005634">
    <property type="term" value="C:nucleus"/>
    <property type="evidence" value="ECO:0007669"/>
    <property type="project" value="UniProtKB-ARBA"/>
</dbReference>
<dbReference type="STRING" id="983967.A0A1E4T4A9"/>
<dbReference type="EMBL" id="KV453849">
    <property type="protein sequence ID" value="ODV86590.1"/>
    <property type="molecule type" value="Genomic_DNA"/>
</dbReference>
<evidence type="ECO:0000256" key="1">
    <source>
        <dbReference type="ARBA" id="ARBA00022723"/>
    </source>
</evidence>
<evidence type="ECO:0000256" key="6">
    <source>
        <dbReference type="SAM" id="MobiDB-lite"/>
    </source>
</evidence>
<feature type="coiled-coil region" evidence="5">
    <location>
        <begin position="48"/>
        <end position="82"/>
    </location>
</feature>
<keyword evidence="1" id="KW-0479">Metal-binding</keyword>